<organism evidence="1 2">
    <name type="scientific">Pseudomonas segetis</name>
    <dbReference type="NCBI Taxonomy" id="298908"/>
    <lineage>
        <taxon>Bacteria</taxon>
        <taxon>Pseudomonadati</taxon>
        <taxon>Pseudomonadota</taxon>
        <taxon>Gammaproteobacteria</taxon>
        <taxon>Pseudomonadales</taxon>
        <taxon>Pseudomonadaceae</taxon>
        <taxon>Pseudomonas</taxon>
    </lineage>
</organism>
<evidence type="ECO:0000313" key="2">
    <source>
        <dbReference type="Proteomes" id="UP000242915"/>
    </source>
</evidence>
<dbReference type="AlphaFoldDB" id="A0A239A297"/>
<accession>A0A239A297</accession>
<protein>
    <submittedName>
        <fullName evidence="1">Uncharacterized protein</fullName>
    </submittedName>
</protein>
<evidence type="ECO:0000313" key="1">
    <source>
        <dbReference type="EMBL" id="SNR89786.1"/>
    </source>
</evidence>
<gene>
    <name evidence="1" type="ORF">SAMN05216255_0863</name>
</gene>
<proteinExistence type="predicted"/>
<sequence>MCNPAAAKYSHYSNSQPTGAGAFFKANSHHPFEAMATNPAGLIKLIEITFLQTSAVFISDAADAG</sequence>
<dbReference type="EMBL" id="FZOG01000001">
    <property type="protein sequence ID" value="SNR89786.1"/>
    <property type="molecule type" value="Genomic_DNA"/>
</dbReference>
<name>A0A239A297_9PSED</name>
<keyword evidence="2" id="KW-1185">Reference proteome</keyword>
<dbReference type="Proteomes" id="UP000242915">
    <property type="component" value="Unassembled WGS sequence"/>
</dbReference>
<reference evidence="2" key="1">
    <citation type="submission" date="2017-06" db="EMBL/GenBank/DDBJ databases">
        <authorList>
            <person name="Varghese N."/>
            <person name="Submissions S."/>
        </authorList>
    </citation>
    <scope>NUCLEOTIDE SEQUENCE [LARGE SCALE GENOMIC DNA]</scope>
    <source>
        <strain evidence="2">CIP 108523</strain>
    </source>
</reference>